<evidence type="ECO:0000256" key="2">
    <source>
        <dbReference type="ARBA" id="ARBA00023315"/>
    </source>
</evidence>
<evidence type="ECO:0000256" key="1">
    <source>
        <dbReference type="ARBA" id="ARBA00022679"/>
    </source>
</evidence>
<evidence type="ECO:0000259" key="3">
    <source>
        <dbReference type="PROSITE" id="PS51186"/>
    </source>
</evidence>
<evidence type="ECO:0000313" key="4">
    <source>
        <dbReference type="EMBL" id="MCG2613202.1"/>
    </source>
</evidence>
<dbReference type="GO" id="GO:0016746">
    <property type="term" value="F:acyltransferase activity"/>
    <property type="evidence" value="ECO:0007669"/>
    <property type="project" value="UniProtKB-KW"/>
</dbReference>
<feature type="domain" description="N-acetyltransferase" evidence="3">
    <location>
        <begin position="6"/>
        <end position="149"/>
    </location>
</feature>
<dbReference type="PANTHER" id="PTHR43800">
    <property type="entry name" value="PEPTIDYL-LYSINE N-ACETYLTRANSFERASE YJAB"/>
    <property type="match status" value="1"/>
</dbReference>
<dbReference type="PANTHER" id="PTHR43800:SF1">
    <property type="entry name" value="PEPTIDYL-LYSINE N-ACETYLTRANSFERASE YJAB"/>
    <property type="match status" value="1"/>
</dbReference>
<comment type="caution">
    <text evidence="4">The sequence shown here is derived from an EMBL/GenBank/DDBJ whole genome shotgun (WGS) entry which is preliminary data.</text>
</comment>
<dbReference type="Proteomes" id="UP001165367">
    <property type="component" value="Unassembled WGS sequence"/>
</dbReference>
<dbReference type="EMBL" id="JAKLTR010000002">
    <property type="protein sequence ID" value="MCG2613202.1"/>
    <property type="molecule type" value="Genomic_DNA"/>
</dbReference>
<dbReference type="Gene3D" id="3.40.630.30">
    <property type="match status" value="1"/>
</dbReference>
<protein>
    <submittedName>
        <fullName evidence="4">GNAT family N-acetyltransferase</fullName>
        <ecNumber evidence="4">2.3.1.-</ecNumber>
    </submittedName>
</protein>
<reference evidence="4" key="1">
    <citation type="submission" date="2022-01" db="EMBL/GenBank/DDBJ databases">
        <authorList>
            <person name="Jo J.-H."/>
            <person name="Im W.-T."/>
        </authorList>
    </citation>
    <scope>NUCLEOTIDE SEQUENCE</scope>
    <source>
        <strain evidence="4">NA20</strain>
    </source>
</reference>
<evidence type="ECO:0000313" key="5">
    <source>
        <dbReference type="Proteomes" id="UP001165367"/>
    </source>
</evidence>
<dbReference type="CDD" id="cd04301">
    <property type="entry name" value="NAT_SF"/>
    <property type="match status" value="1"/>
</dbReference>
<name>A0ABS9KLL1_9BACT</name>
<dbReference type="RefSeq" id="WP_237868431.1">
    <property type="nucleotide sequence ID" value="NZ_JAKLTR010000002.1"/>
</dbReference>
<accession>A0ABS9KLL1</accession>
<keyword evidence="1 4" id="KW-0808">Transferase</keyword>
<dbReference type="PROSITE" id="PS51186">
    <property type="entry name" value="GNAT"/>
    <property type="match status" value="1"/>
</dbReference>
<dbReference type="EC" id="2.3.1.-" evidence="4"/>
<keyword evidence="2 4" id="KW-0012">Acyltransferase</keyword>
<gene>
    <name evidence="4" type="ORF">LZZ85_02885</name>
</gene>
<keyword evidence="5" id="KW-1185">Reference proteome</keyword>
<dbReference type="InterPro" id="IPR000182">
    <property type="entry name" value="GNAT_dom"/>
</dbReference>
<dbReference type="Pfam" id="PF13673">
    <property type="entry name" value="Acetyltransf_10"/>
    <property type="match status" value="1"/>
</dbReference>
<organism evidence="4 5">
    <name type="scientific">Terrimonas ginsenosidimutans</name>
    <dbReference type="NCBI Taxonomy" id="2908004"/>
    <lineage>
        <taxon>Bacteria</taxon>
        <taxon>Pseudomonadati</taxon>
        <taxon>Bacteroidota</taxon>
        <taxon>Chitinophagia</taxon>
        <taxon>Chitinophagales</taxon>
        <taxon>Chitinophagaceae</taxon>
        <taxon>Terrimonas</taxon>
    </lineage>
</organism>
<dbReference type="SUPFAM" id="SSF55729">
    <property type="entry name" value="Acyl-CoA N-acyltransferases (Nat)"/>
    <property type="match status" value="1"/>
</dbReference>
<dbReference type="InterPro" id="IPR016181">
    <property type="entry name" value="Acyl_CoA_acyltransferase"/>
</dbReference>
<sequence>MKSEEIRILKATKPDRLSLIEIWESAVRATHHFLSNDDILYFRQQILDQYFDMVDLYLLKISNDETAGFLGLSPGKIEMLFIDPAYFRKGLGSILLSYAVTQHAVTKVDVNEDNPDALQFYLRKGFHIINRLEKDADGKDFPILQMKLV</sequence>
<proteinExistence type="predicted"/>